<comment type="caution">
    <text evidence="2">The sequence shown here is derived from an EMBL/GenBank/DDBJ whole genome shotgun (WGS) entry which is preliminary data.</text>
</comment>
<keyword evidence="3" id="KW-1185">Reference proteome</keyword>
<dbReference type="Proteomes" id="UP000240978">
    <property type="component" value="Unassembled WGS sequence"/>
</dbReference>
<keyword evidence="1" id="KW-0812">Transmembrane</keyword>
<accession>A0A2P8FNM5</accession>
<feature type="transmembrane region" description="Helical" evidence="1">
    <location>
        <begin position="9"/>
        <end position="27"/>
    </location>
</feature>
<dbReference type="OrthoDB" id="9797028at2"/>
<organism evidence="2 3">
    <name type="scientific">Chitinophaga ginsengisoli</name>
    <dbReference type="NCBI Taxonomy" id="363837"/>
    <lineage>
        <taxon>Bacteria</taxon>
        <taxon>Pseudomonadati</taxon>
        <taxon>Bacteroidota</taxon>
        <taxon>Chitinophagia</taxon>
        <taxon>Chitinophagales</taxon>
        <taxon>Chitinophagaceae</taxon>
        <taxon>Chitinophaga</taxon>
    </lineage>
</organism>
<feature type="transmembrane region" description="Helical" evidence="1">
    <location>
        <begin position="33"/>
        <end position="57"/>
    </location>
</feature>
<evidence type="ECO:0000313" key="3">
    <source>
        <dbReference type="Proteomes" id="UP000240978"/>
    </source>
</evidence>
<dbReference type="AlphaFoldDB" id="A0A2P8FNM5"/>
<sequence>MEGCNKSSYIYIHLFILGKAAIGYFPGHFNVTSIYGAAGCLVVLLLWIYYSSVTIYFGTTFIKVYAYLYGGKIIPKSYAVFVETNEISPH</sequence>
<keyword evidence="1" id="KW-1133">Transmembrane helix</keyword>
<reference evidence="2 3" key="1">
    <citation type="submission" date="2018-03" db="EMBL/GenBank/DDBJ databases">
        <title>Genomic Encyclopedia of Archaeal and Bacterial Type Strains, Phase II (KMG-II): from individual species to whole genera.</title>
        <authorList>
            <person name="Goeker M."/>
        </authorList>
    </citation>
    <scope>NUCLEOTIDE SEQUENCE [LARGE SCALE GENOMIC DNA]</scope>
    <source>
        <strain evidence="2 3">DSM 18107</strain>
    </source>
</reference>
<evidence type="ECO:0000313" key="2">
    <source>
        <dbReference type="EMBL" id="PSL23331.1"/>
    </source>
</evidence>
<gene>
    <name evidence="2" type="ORF">CLV42_11846</name>
</gene>
<name>A0A2P8FNM5_9BACT</name>
<dbReference type="EMBL" id="PYGK01000018">
    <property type="protein sequence ID" value="PSL23331.1"/>
    <property type="molecule type" value="Genomic_DNA"/>
</dbReference>
<keyword evidence="1" id="KW-0472">Membrane</keyword>
<protein>
    <submittedName>
        <fullName evidence="2">Virulence factor BrkB</fullName>
    </submittedName>
</protein>
<evidence type="ECO:0000256" key="1">
    <source>
        <dbReference type="SAM" id="Phobius"/>
    </source>
</evidence>
<proteinExistence type="predicted"/>